<proteinExistence type="predicted"/>
<name>A0ABV0SBI0_9TELE</name>
<dbReference type="EMBL" id="JAHRIN010072889">
    <property type="protein sequence ID" value="MEQ2216877.1"/>
    <property type="molecule type" value="Genomic_DNA"/>
</dbReference>
<reference evidence="1 2" key="1">
    <citation type="submission" date="2021-06" db="EMBL/GenBank/DDBJ databases">
        <authorList>
            <person name="Palmer J.M."/>
        </authorList>
    </citation>
    <scope>NUCLEOTIDE SEQUENCE [LARGE SCALE GENOMIC DNA]</scope>
    <source>
        <strain evidence="1 2">XC_2019</strain>
        <tissue evidence="1">Muscle</tissue>
    </source>
</reference>
<organism evidence="1 2">
    <name type="scientific">Xenoophorus captivus</name>
    <dbReference type="NCBI Taxonomy" id="1517983"/>
    <lineage>
        <taxon>Eukaryota</taxon>
        <taxon>Metazoa</taxon>
        <taxon>Chordata</taxon>
        <taxon>Craniata</taxon>
        <taxon>Vertebrata</taxon>
        <taxon>Euteleostomi</taxon>
        <taxon>Actinopterygii</taxon>
        <taxon>Neopterygii</taxon>
        <taxon>Teleostei</taxon>
        <taxon>Neoteleostei</taxon>
        <taxon>Acanthomorphata</taxon>
        <taxon>Ovalentaria</taxon>
        <taxon>Atherinomorphae</taxon>
        <taxon>Cyprinodontiformes</taxon>
        <taxon>Goodeidae</taxon>
        <taxon>Xenoophorus</taxon>
    </lineage>
</organism>
<gene>
    <name evidence="1" type="ORF">XENOCAPTIV_024350</name>
</gene>
<comment type="caution">
    <text evidence="1">The sequence shown here is derived from an EMBL/GenBank/DDBJ whole genome shotgun (WGS) entry which is preliminary data.</text>
</comment>
<keyword evidence="2" id="KW-1185">Reference proteome</keyword>
<evidence type="ECO:0000313" key="1">
    <source>
        <dbReference type="EMBL" id="MEQ2216877.1"/>
    </source>
</evidence>
<evidence type="ECO:0000313" key="2">
    <source>
        <dbReference type="Proteomes" id="UP001434883"/>
    </source>
</evidence>
<accession>A0ABV0SBI0</accession>
<dbReference type="Proteomes" id="UP001434883">
    <property type="component" value="Unassembled WGS sequence"/>
</dbReference>
<sequence>MLNSIVTCTSSPNSLWSNTCFCSSNVEQHGPCVLNGRTSHMQTPWSRHRKQTSVLSSGKRDLMKHPFYITPESDWMFSKLQNPPADWKDQAWNVLLEAFLTDQRV</sequence>
<protein>
    <submittedName>
        <fullName evidence="1">Uncharacterized protein</fullName>
    </submittedName>
</protein>